<name>A0A7J6LNA1_PEROL</name>
<proteinExistence type="predicted"/>
<evidence type="ECO:0000256" key="2">
    <source>
        <dbReference type="SAM" id="MobiDB-lite"/>
    </source>
</evidence>
<feature type="region of interest" description="Disordered" evidence="2">
    <location>
        <begin position="564"/>
        <end position="593"/>
    </location>
</feature>
<dbReference type="Proteomes" id="UP000570595">
    <property type="component" value="Unassembled WGS sequence"/>
</dbReference>
<evidence type="ECO:0000313" key="3">
    <source>
        <dbReference type="EMBL" id="KAF4660657.1"/>
    </source>
</evidence>
<evidence type="ECO:0000256" key="1">
    <source>
        <dbReference type="SAM" id="Coils"/>
    </source>
</evidence>
<feature type="region of interest" description="Disordered" evidence="2">
    <location>
        <begin position="624"/>
        <end position="679"/>
    </location>
</feature>
<feature type="compositionally biased region" description="Polar residues" evidence="2">
    <location>
        <begin position="662"/>
        <end position="675"/>
    </location>
</feature>
<reference evidence="3 4" key="1">
    <citation type="submission" date="2020-04" db="EMBL/GenBank/DDBJ databases">
        <title>Perkinsus olseni comparative genomics.</title>
        <authorList>
            <person name="Bogema D.R."/>
        </authorList>
    </citation>
    <scope>NUCLEOTIDE SEQUENCE [LARGE SCALE GENOMIC DNA]</scope>
    <source>
        <strain evidence="3">ATCC PRA-179</strain>
    </source>
</reference>
<gene>
    <name evidence="3" type="ORF">FOZ61_003848</name>
</gene>
<dbReference type="OrthoDB" id="10407650at2759"/>
<keyword evidence="1" id="KW-0175">Coiled coil</keyword>
<organism evidence="3 4">
    <name type="scientific">Perkinsus olseni</name>
    <name type="common">Perkinsus atlanticus</name>
    <dbReference type="NCBI Taxonomy" id="32597"/>
    <lineage>
        <taxon>Eukaryota</taxon>
        <taxon>Sar</taxon>
        <taxon>Alveolata</taxon>
        <taxon>Perkinsozoa</taxon>
        <taxon>Perkinsea</taxon>
        <taxon>Perkinsida</taxon>
        <taxon>Perkinsidae</taxon>
        <taxon>Perkinsus</taxon>
    </lineage>
</organism>
<feature type="region of interest" description="Disordered" evidence="2">
    <location>
        <begin position="109"/>
        <end position="134"/>
    </location>
</feature>
<evidence type="ECO:0000313" key="4">
    <source>
        <dbReference type="Proteomes" id="UP000570595"/>
    </source>
</evidence>
<feature type="compositionally biased region" description="Basic and acidic residues" evidence="2">
    <location>
        <begin position="109"/>
        <end position="120"/>
    </location>
</feature>
<protein>
    <submittedName>
        <fullName evidence="3">Uncharacterized protein</fullName>
    </submittedName>
</protein>
<sequence>MMNYWRTALQLDGRAGNHRTSKKGGLDSIDASRPILCNLDEAGYWNAFSDYRAKRKEFFQRPSRNVSLSGSSPLVIAQRYPDAFNFPFSLKEYELEGAYMKHRMKLKAMRDGEKRRDRVKSATGSSREAYGNGMGLANRVPGSKALGRVGLSRAVSPPSKVMDEGLEIKLQKRGMRDFYLDPVGRFKTPSRSPPLYEQLKFRSSSDPRLASFILQIYEKLRSNADSVFSTVPEAAFRRYQGVFIRHLLGFAPDPPLAREPRFTDGLRFIVPDMAKLELGKEIDIFIAAVSETLETHVRKKMANIPDGEASDGNLRIKLGVSGLISLIKTAAGKKSLWQQQQQQNRETLADPSHCIDSTDQESPQAVLLSAVSESEQQASNKIEEALEAASRCEDDDDDDTLRDDAAGGNASQQSLSSSMRQRLEHARSIENDVSRVEADLREQLRVALEEQKRLKSLVDNLTCELERSTHEEVTISPKIEIICNFAPSSGDSDNASDVKSIESCTPHLNQQPGQNTFDCGSAGVCEDNREIAVAAVDALMVSIADTSASSQGVVAHDLAVVMSAEEDDDGDKPQLQQEEDDPSQTANGTDDSDATLDEKQIEETHVGGGEASQEAATDVEVAAAGDHSAPVVPSIKSSPLTSARDKPDSAAGIGRSNENRNKAANGSSRTGSPPNSYRGALVAADRENGDDPSDNADIAAVVREAIDNYQSILTEYPSDTRTAGHTRAVLNTLHRAAGELGMRPESNMYMDQSSSALVLASMLPLAAAPPTVDELKYNRAIADTFHFYALKNVYIPHNTVEGTFEVIEAAKHQLPFAGVWKMSKDLALVPHLVNREEVLECFRHACKGARCLAEQQFRTFLCNVARMGLSRPPHNVPIEDTMKELCRRYLVDGPQRMRRFGENVAPPPPSAGATARKGRKRRPLAGGIRHSKANPVTLPTSKKPVLVNAGRLRLLQPQKGGNRSRLADGRWPLHLLKPASKGTHDSGDGMRELNEKERRIMDMLDRNEEARVDRALHRGPP</sequence>
<feature type="compositionally biased region" description="Low complexity" evidence="2">
    <location>
        <begin position="411"/>
        <end position="420"/>
    </location>
</feature>
<feature type="region of interest" description="Disordered" evidence="2">
    <location>
        <begin position="899"/>
        <end position="940"/>
    </location>
</feature>
<dbReference type="AlphaFoldDB" id="A0A7J6LNA1"/>
<feature type="region of interest" description="Disordered" evidence="2">
    <location>
        <begin position="337"/>
        <end position="426"/>
    </location>
</feature>
<feature type="coiled-coil region" evidence="1">
    <location>
        <begin position="444"/>
        <end position="471"/>
    </location>
</feature>
<accession>A0A7J6LNA1</accession>
<comment type="caution">
    <text evidence="3">The sequence shown here is derived from an EMBL/GenBank/DDBJ whole genome shotgun (WGS) entry which is preliminary data.</text>
</comment>
<dbReference type="EMBL" id="JABAHT010000223">
    <property type="protein sequence ID" value="KAF4660657.1"/>
    <property type="molecule type" value="Genomic_DNA"/>
</dbReference>
<feature type="compositionally biased region" description="Polar residues" evidence="2">
    <location>
        <begin position="371"/>
        <end position="380"/>
    </location>
</feature>